<dbReference type="Gene3D" id="2.130.10.10">
    <property type="entry name" value="YVTN repeat-like/Quinoprotein amine dehydrogenase"/>
    <property type="match status" value="1"/>
</dbReference>
<sequence length="361" mass="39599">MVESIRLYKDLHDFELQDPTRVIEWIGEKSICVAGYDGTKTNEILQLLVPQKLQIKENQGLCPERDLKVEHGGFSQYPVYSLKHVPGHSLILTSSPASGLVQVWKIGAEDKDVIRPTSTIQSDVGKDTWTKMAVPVTSSPGVLHGSHMNNVQLTEIESNKQIYTLATLGSEALGSLSFLDENTFLLCGLSGTLMLADIRQSEIASEGSLALSASCNSHWIATVKPGHKDIASLSSEGHIVIIDSRELKTPLKCAKGKVSVSSTPESFMCINWAPRLDGCISVSGFDGTVQIYDTKSWDESLKERDVLFTHKGHAVMGLCEDGGIPQVTCHTWHPWKERTLISAANDGSLHMWDWLDVCTGL</sequence>
<gene>
    <name evidence="2" type="ORF">GDO54_000220</name>
</gene>
<evidence type="ECO:0000313" key="3">
    <source>
        <dbReference type="Proteomes" id="UP001181693"/>
    </source>
</evidence>
<dbReference type="InterPro" id="IPR015943">
    <property type="entry name" value="WD40/YVTN_repeat-like_dom_sf"/>
</dbReference>
<dbReference type="GO" id="GO:0005829">
    <property type="term" value="C:cytosol"/>
    <property type="evidence" value="ECO:0007669"/>
    <property type="project" value="TreeGrafter"/>
</dbReference>
<dbReference type="PANTHER" id="PTHR46947:SF1">
    <property type="entry name" value="WD REPEAT-CONTAINING PROTEIN 73"/>
    <property type="match status" value="1"/>
</dbReference>
<evidence type="ECO:0008006" key="4">
    <source>
        <dbReference type="Google" id="ProtNLM"/>
    </source>
</evidence>
<dbReference type="InterPro" id="IPR042795">
    <property type="entry name" value="Wdr73"/>
</dbReference>
<dbReference type="GO" id="GO:0000922">
    <property type="term" value="C:spindle pole"/>
    <property type="evidence" value="ECO:0007669"/>
    <property type="project" value="TreeGrafter"/>
</dbReference>
<dbReference type="AlphaFoldDB" id="A0AAV3AU14"/>
<dbReference type="InterPro" id="IPR001680">
    <property type="entry name" value="WD40_rpt"/>
</dbReference>
<dbReference type="SMART" id="SM00320">
    <property type="entry name" value="WD40"/>
    <property type="match status" value="4"/>
</dbReference>
<dbReference type="GO" id="GO:0031122">
    <property type="term" value="P:cytoplasmic microtubule organization"/>
    <property type="evidence" value="ECO:0007669"/>
    <property type="project" value="TreeGrafter"/>
</dbReference>
<dbReference type="Proteomes" id="UP001181693">
    <property type="component" value="Unassembled WGS sequence"/>
</dbReference>
<protein>
    <recommendedName>
        <fullName evidence="4">WD repeat-containing protein 73</fullName>
    </recommendedName>
</protein>
<dbReference type="EMBL" id="DYDO01000001">
    <property type="protein sequence ID" value="DBA32426.1"/>
    <property type="molecule type" value="Genomic_DNA"/>
</dbReference>
<reference evidence="2" key="1">
    <citation type="thesis" date="2020" institute="ProQuest LLC" country="789 East Eisenhower Parkway, Ann Arbor, MI, USA">
        <title>Comparative Genomics and Chromosome Evolution.</title>
        <authorList>
            <person name="Mudd A.B."/>
        </authorList>
    </citation>
    <scope>NUCLEOTIDE SEQUENCE</scope>
    <source>
        <strain evidence="2">1538</strain>
        <tissue evidence="2">Blood</tissue>
    </source>
</reference>
<keyword evidence="3" id="KW-1185">Reference proteome</keyword>
<keyword evidence="1" id="KW-0677">Repeat</keyword>
<dbReference type="PANTHER" id="PTHR46947">
    <property type="entry name" value="WD REPEAT-CONTAINING PROTEIN 73"/>
    <property type="match status" value="1"/>
</dbReference>
<accession>A0AAV3AU14</accession>
<comment type="caution">
    <text evidence="2">The sequence shown here is derived from an EMBL/GenBank/DDBJ whole genome shotgun (WGS) entry which is preliminary data.</text>
</comment>
<organism evidence="2 3">
    <name type="scientific">Pyxicephalus adspersus</name>
    <name type="common">African bullfrog</name>
    <dbReference type="NCBI Taxonomy" id="30357"/>
    <lineage>
        <taxon>Eukaryota</taxon>
        <taxon>Metazoa</taxon>
        <taxon>Chordata</taxon>
        <taxon>Craniata</taxon>
        <taxon>Vertebrata</taxon>
        <taxon>Euteleostomi</taxon>
        <taxon>Amphibia</taxon>
        <taxon>Batrachia</taxon>
        <taxon>Anura</taxon>
        <taxon>Neobatrachia</taxon>
        <taxon>Ranoidea</taxon>
        <taxon>Pyxicephalidae</taxon>
        <taxon>Pyxicephalinae</taxon>
        <taxon>Pyxicephalus</taxon>
    </lineage>
</organism>
<dbReference type="SUPFAM" id="SSF50978">
    <property type="entry name" value="WD40 repeat-like"/>
    <property type="match status" value="1"/>
</dbReference>
<name>A0AAV3AU14_PYXAD</name>
<proteinExistence type="predicted"/>
<dbReference type="InterPro" id="IPR036322">
    <property type="entry name" value="WD40_repeat_dom_sf"/>
</dbReference>
<evidence type="ECO:0000256" key="1">
    <source>
        <dbReference type="ARBA" id="ARBA00022737"/>
    </source>
</evidence>
<evidence type="ECO:0000313" key="2">
    <source>
        <dbReference type="EMBL" id="DBA32426.1"/>
    </source>
</evidence>